<accession>H0R089</accession>
<dbReference type="EMBL" id="BAEH01000055">
    <property type="protein sequence ID" value="GAB18490.1"/>
    <property type="molecule type" value="Genomic_DNA"/>
</dbReference>
<evidence type="ECO:0000256" key="2">
    <source>
        <dbReference type="SAM" id="SignalP"/>
    </source>
</evidence>
<organism evidence="3 4">
    <name type="scientific">Gordonia effusa NBRC 100432</name>
    <dbReference type="NCBI Taxonomy" id="1077974"/>
    <lineage>
        <taxon>Bacteria</taxon>
        <taxon>Bacillati</taxon>
        <taxon>Actinomycetota</taxon>
        <taxon>Actinomycetes</taxon>
        <taxon>Mycobacteriales</taxon>
        <taxon>Gordoniaceae</taxon>
        <taxon>Gordonia</taxon>
    </lineage>
</organism>
<keyword evidence="2" id="KW-0732">Signal</keyword>
<dbReference type="Pfam" id="PF10783">
    <property type="entry name" value="DUF2599"/>
    <property type="match status" value="1"/>
</dbReference>
<feature type="region of interest" description="Disordered" evidence="1">
    <location>
        <begin position="22"/>
        <end position="52"/>
    </location>
</feature>
<dbReference type="InterPro" id="IPR019719">
    <property type="entry name" value="DUF2599"/>
</dbReference>
<evidence type="ECO:0000256" key="1">
    <source>
        <dbReference type="SAM" id="MobiDB-lite"/>
    </source>
</evidence>
<proteinExistence type="predicted"/>
<evidence type="ECO:0008006" key="5">
    <source>
        <dbReference type="Google" id="ProtNLM"/>
    </source>
</evidence>
<feature type="chain" id="PRO_5039374201" description="DUF2599 domain-containing protein" evidence="2">
    <location>
        <begin position="21"/>
        <end position="160"/>
    </location>
</feature>
<dbReference type="eggNOG" id="ENOG5033526">
    <property type="taxonomic scope" value="Bacteria"/>
</dbReference>
<dbReference type="Proteomes" id="UP000035034">
    <property type="component" value="Unassembled WGS sequence"/>
</dbReference>
<evidence type="ECO:0000313" key="3">
    <source>
        <dbReference type="EMBL" id="GAB18490.1"/>
    </source>
</evidence>
<sequence length="160" mass="16716">MAAIFALPVAAAIFTGCGSAEPTPAATSTVTSDPTPTLISTRTPAFSTSTTPDYPPPYIDHVQWATTDVGASLQVYPTTSGRKTSAESAGAAAWREVIAAEPSANTPTMKAQFDCHWTFARLVDPMKTSWNLEPARPVVTDDEMIATRCNPGGAEEGPAG</sequence>
<dbReference type="AlphaFoldDB" id="H0R089"/>
<comment type="caution">
    <text evidence="3">The sequence shown here is derived from an EMBL/GenBank/DDBJ whole genome shotgun (WGS) entry which is preliminary data.</text>
</comment>
<gene>
    <name evidence="3" type="ORF">GOEFS_055_00030</name>
</gene>
<name>H0R089_9ACTN</name>
<dbReference type="RefSeq" id="WP_007317827.1">
    <property type="nucleotide sequence ID" value="NZ_BAEH01000055.1"/>
</dbReference>
<feature type="compositionally biased region" description="Polar residues" evidence="1">
    <location>
        <begin position="25"/>
        <end position="46"/>
    </location>
</feature>
<evidence type="ECO:0000313" key="4">
    <source>
        <dbReference type="Proteomes" id="UP000035034"/>
    </source>
</evidence>
<protein>
    <recommendedName>
        <fullName evidence="5">DUF2599 domain-containing protein</fullName>
    </recommendedName>
</protein>
<dbReference type="STRING" id="1077974.GOEFS_055_00030"/>
<feature type="signal peptide" evidence="2">
    <location>
        <begin position="1"/>
        <end position="20"/>
    </location>
</feature>
<reference evidence="3 4" key="1">
    <citation type="submission" date="2011-12" db="EMBL/GenBank/DDBJ databases">
        <title>Whole genome shotgun sequence of Gordonia effusa NBRC 100432.</title>
        <authorList>
            <person name="Yoshida I."/>
            <person name="Takarada H."/>
            <person name="Hosoyama A."/>
            <person name="Tsuchikane K."/>
            <person name="Katsumata H."/>
            <person name="Yamazaki S."/>
            <person name="Fujita N."/>
        </authorList>
    </citation>
    <scope>NUCLEOTIDE SEQUENCE [LARGE SCALE GENOMIC DNA]</scope>
    <source>
        <strain evidence="3 4">NBRC 100432</strain>
    </source>
</reference>
<keyword evidence="4" id="KW-1185">Reference proteome</keyword>